<gene>
    <name evidence="1" type="ORF">OCU04_010888</name>
</gene>
<organism evidence="1 2">
    <name type="scientific">Sclerotinia nivalis</name>
    <dbReference type="NCBI Taxonomy" id="352851"/>
    <lineage>
        <taxon>Eukaryota</taxon>
        <taxon>Fungi</taxon>
        <taxon>Dikarya</taxon>
        <taxon>Ascomycota</taxon>
        <taxon>Pezizomycotina</taxon>
        <taxon>Leotiomycetes</taxon>
        <taxon>Helotiales</taxon>
        <taxon>Sclerotiniaceae</taxon>
        <taxon>Sclerotinia</taxon>
    </lineage>
</organism>
<evidence type="ECO:0000313" key="2">
    <source>
        <dbReference type="Proteomes" id="UP001152300"/>
    </source>
</evidence>
<reference evidence="1" key="1">
    <citation type="submission" date="2022-11" db="EMBL/GenBank/DDBJ databases">
        <title>Genome Resource of Sclerotinia nivalis Strain SnTB1, a Plant Pathogen Isolated from American Ginseng.</title>
        <authorList>
            <person name="Fan S."/>
        </authorList>
    </citation>
    <scope>NUCLEOTIDE SEQUENCE</scope>
    <source>
        <strain evidence="1">SnTB1</strain>
    </source>
</reference>
<dbReference type="EMBL" id="JAPEIS010000013">
    <property type="protein sequence ID" value="KAJ8060574.1"/>
    <property type="molecule type" value="Genomic_DNA"/>
</dbReference>
<accession>A0A9X0DF58</accession>
<dbReference type="AlphaFoldDB" id="A0A9X0DF58"/>
<name>A0A9X0DF58_9HELO</name>
<proteinExistence type="predicted"/>
<protein>
    <submittedName>
        <fullName evidence="1">Uncharacterized protein</fullName>
    </submittedName>
</protein>
<keyword evidence="2" id="KW-1185">Reference proteome</keyword>
<comment type="caution">
    <text evidence="1">The sequence shown here is derived from an EMBL/GenBank/DDBJ whole genome shotgun (WGS) entry which is preliminary data.</text>
</comment>
<sequence length="104" mass="11821">MYTDIRKPKPKTPQDEGAFFGIGARSFFGTFLPFRCLVRSYYGSKISAKNQNPNPISLYELMVFNNAKGENLMAGKENRKNSYPENFSHFLESDGSTIQSVLLR</sequence>
<dbReference type="Proteomes" id="UP001152300">
    <property type="component" value="Unassembled WGS sequence"/>
</dbReference>
<evidence type="ECO:0000313" key="1">
    <source>
        <dbReference type="EMBL" id="KAJ8060574.1"/>
    </source>
</evidence>